<dbReference type="PANTHER" id="PTHR21683">
    <property type="entry name" value="COILED-COIL DOMAIN-CONTAINING PROTEIN 42 LIKE-2-LIKE-RELATED"/>
    <property type="match status" value="1"/>
</dbReference>
<dbReference type="PANTHER" id="PTHR21683:SF3">
    <property type="entry name" value="CILIA AND FLAGELLA ASSOCIATED PROTEIN 100"/>
    <property type="match status" value="1"/>
</dbReference>
<name>A0A9P0TCC0_PIEBR</name>
<sequence length="411" mass="48194">MEKKLIIKRDKQPSVKLPLIDGASSDVRRTILDTDPHFYSLIDGRPIRPNKSILKYKQDIRNIALKRTVCGFLTDEILRIDREIETESKIYETASKHFDEYQYSFDKFLAHDNNKTISIMRKSDNLSKDLTKQVEEHKAANYEYATLKSKLQYIEETLQIMVSFQFFLYNAAPIMWRETVPKPVDKADILESDSNIFSKIDINAVKLRLSQLAQPCLYFETPIQLLNVFNTLEKQNLNYLLVTEELNAEKQQFLMSVQRLKILMDMELNFIQQKIREIDDIIKCNVSRELELQHAFYKLLNKNIKYLVSSKTALQIFNYVEFAFEEIIAPNETNLSSLEMMYCLEREFNNIMIDLTAFDLNDVKVIEKEIYSEGVSQIIKAKLANKLLKNVDKLNKRMKSAYDSSKRPLKN</sequence>
<dbReference type="AlphaFoldDB" id="A0A9P0TCC0"/>
<gene>
    <name evidence="1" type="ORF">PIBRA_LOCUS5576</name>
</gene>
<proteinExistence type="predicted"/>
<reference evidence="1" key="1">
    <citation type="submission" date="2022-05" db="EMBL/GenBank/DDBJ databases">
        <authorList>
            <person name="Okamura Y."/>
        </authorList>
    </citation>
    <scope>NUCLEOTIDE SEQUENCE</scope>
</reference>
<dbReference type="Proteomes" id="UP001152562">
    <property type="component" value="Unassembled WGS sequence"/>
</dbReference>
<accession>A0A9P0TCC0</accession>
<evidence type="ECO:0000313" key="1">
    <source>
        <dbReference type="EMBL" id="CAH4028772.1"/>
    </source>
</evidence>
<dbReference type="EMBL" id="CALOZG010000005">
    <property type="protein sequence ID" value="CAH4028772.1"/>
    <property type="molecule type" value="Genomic_DNA"/>
</dbReference>
<dbReference type="InterPro" id="IPR051147">
    <property type="entry name" value="CFAP_domain-containing"/>
</dbReference>
<protein>
    <recommendedName>
        <fullName evidence="3">DUF4200 domain-containing protein</fullName>
    </recommendedName>
</protein>
<keyword evidence="2" id="KW-1185">Reference proteome</keyword>
<evidence type="ECO:0008006" key="3">
    <source>
        <dbReference type="Google" id="ProtNLM"/>
    </source>
</evidence>
<comment type="caution">
    <text evidence="1">The sequence shown here is derived from an EMBL/GenBank/DDBJ whole genome shotgun (WGS) entry which is preliminary data.</text>
</comment>
<organism evidence="1 2">
    <name type="scientific">Pieris brassicae</name>
    <name type="common">White butterfly</name>
    <name type="synonym">Large white butterfly</name>
    <dbReference type="NCBI Taxonomy" id="7116"/>
    <lineage>
        <taxon>Eukaryota</taxon>
        <taxon>Metazoa</taxon>
        <taxon>Ecdysozoa</taxon>
        <taxon>Arthropoda</taxon>
        <taxon>Hexapoda</taxon>
        <taxon>Insecta</taxon>
        <taxon>Pterygota</taxon>
        <taxon>Neoptera</taxon>
        <taxon>Endopterygota</taxon>
        <taxon>Lepidoptera</taxon>
        <taxon>Glossata</taxon>
        <taxon>Ditrysia</taxon>
        <taxon>Papilionoidea</taxon>
        <taxon>Pieridae</taxon>
        <taxon>Pierinae</taxon>
        <taxon>Pieris</taxon>
    </lineage>
</organism>
<evidence type="ECO:0000313" key="2">
    <source>
        <dbReference type="Proteomes" id="UP001152562"/>
    </source>
</evidence>